<keyword evidence="4 5" id="KW-0472">Membrane</keyword>
<evidence type="ECO:0000256" key="5">
    <source>
        <dbReference type="SAM" id="Phobius"/>
    </source>
</evidence>
<dbReference type="PANTHER" id="PTHR23423">
    <property type="entry name" value="ORGANIC SOLUTE TRANSPORTER-RELATED"/>
    <property type="match status" value="1"/>
</dbReference>
<dbReference type="Pfam" id="PF03619">
    <property type="entry name" value="Solute_trans_a"/>
    <property type="match status" value="1"/>
</dbReference>
<reference evidence="6 7" key="1">
    <citation type="journal article" date="2019" name="BMC Genomics">
        <title>New insights from Opisthorchis felineus genome: update on genomics of the epidemiologically important liver flukes.</title>
        <authorList>
            <person name="Ershov N.I."/>
            <person name="Mordvinov V.A."/>
            <person name="Prokhortchouk E.B."/>
            <person name="Pakharukova M.Y."/>
            <person name="Gunbin K.V."/>
            <person name="Ustyantsev K."/>
            <person name="Genaev M.A."/>
            <person name="Blinov A.G."/>
            <person name="Mazur A."/>
            <person name="Boulygina E."/>
            <person name="Tsygankova S."/>
            <person name="Khrameeva E."/>
            <person name="Chekanov N."/>
            <person name="Fan G."/>
            <person name="Xiao A."/>
            <person name="Zhang H."/>
            <person name="Xu X."/>
            <person name="Yang H."/>
            <person name="Solovyev V."/>
            <person name="Lee S.M."/>
            <person name="Liu X."/>
            <person name="Afonnikov D.A."/>
            <person name="Skryabin K.G."/>
        </authorList>
    </citation>
    <scope>NUCLEOTIDE SEQUENCE [LARGE SCALE GENOMIC DNA]</scope>
    <source>
        <strain evidence="6">AK-0245</strain>
        <tissue evidence="6">Whole organism</tissue>
    </source>
</reference>
<dbReference type="InterPro" id="IPR005178">
    <property type="entry name" value="Ostalpha/TMEM184C"/>
</dbReference>
<name>A0A4S2KAE1_OPIFE</name>
<feature type="transmembrane region" description="Helical" evidence="5">
    <location>
        <begin position="47"/>
        <end position="68"/>
    </location>
</feature>
<comment type="subcellular location">
    <subcellularLocation>
        <location evidence="1">Membrane</location>
        <topology evidence="1">Multi-pass membrane protein</topology>
    </subcellularLocation>
</comment>
<evidence type="ECO:0000313" key="6">
    <source>
        <dbReference type="EMBL" id="TGZ46312.1"/>
    </source>
</evidence>
<feature type="transmembrane region" description="Helical" evidence="5">
    <location>
        <begin position="281"/>
        <end position="306"/>
    </location>
</feature>
<dbReference type="STRING" id="147828.A0A4S2KAE1"/>
<evidence type="ECO:0000313" key="7">
    <source>
        <dbReference type="Proteomes" id="UP000308267"/>
    </source>
</evidence>
<protein>
    <submittedName>
        <fullName evidence="6">Uncharacterized protein</fullName>
    </submittedName>
</protein>
<keyword evidence="7" id="KW-1185">Reference proteome</keyword>
<dbReference type="SMART" id="SM01417">
    <property type="entry name" value="Solute_trans_a"/>
    <property type="match status" value="1"/>
</dbReference>
<evidence type="ECO:0000256" key="3">
    <source>
        <dbReference type="ARBA" id="ARBA00022989"/>
    </source>
</evidence>
<keyword evidence="2 5" id="KW-0812">Transmembrane</keyword>
<evidence type="ECO:0000256" key="2">
    <source>
        <dbReference type="ARBA" id="ARBA00022692"/>
    </source>
</evidence>
<comment type="caution">
    <text evidence="6">The sequence shown here is derived from an EMBL/GenBank/DDBJ whole genome shotgun (WGS) entry which is preliminary data.</text>
</comment>
<organism evidence="6 7">
    <name type="scientific">Opisthorchis felineus</name>
    <dbReference type="NCBI Taxonomy" id="147828"/>
    <lineage>
        <taxon>Eukaryota</taxon>
        <taxon>Metazoa</taxon>
        <taxon>Spiralia</taxon>
        <taxon>Lophotrochozoa</taxon>
        <taxon>Platyhelminthes</taxon>
        <taxon>Trematoda</taxon>
        <taxon>Digenea</taxon>
        <taxon>Opisthorchiida</taxon>
        <taxon>Opisthorchiata</taxon>
        <taxon>Opisthorchiidae</taxon>
        <taxon>Opisthorchis</taxon>
    </lineage>
</organism>
<evidence type="ECO:0000256" key="4">
    <source>
        <dbReference type="ARBA" id="ARBA00023136"/>
    </source>
</evidence>
<gene>
    <name evidence="6" type="ORF">CRM22_011130</name>
</gene>
<feature type="transmembrane region" description="Helical" evidence="5">
    <location>
        <begin position="210"/>
        <end position="234"/>
    </location>
</feature>
<feature type="transmembrane region" description="Helical" evidence="5">
    <location>
        <begin position="178"/>
        <end position="198"/>
    </location>
</feature>
<keyword evidence="3 5" id="KW-1133">Transmembrane helix</keyword>
<accession>A0A4S2KAE1</accession>
<dbReference type="AlphaFoldDB" id="A0A4S2KAE1"/>
<feature type="transmembrane region" description="Helical" evidence="5">
    <location>
        <begin position="80"/>
        <end position="102"/>
    </location>
</feature>
<feature type="transmembrane region" description="Helical" evidence="5">
    <location>
        <begin position="246"/>
        <end position="269"/>
    </location>
</feature>
<dbReference type="OrthoDB" id="5348404at2759"/>
<proteinExistence type="predicted"/>
<sequence length="510" mass="57312">MGPSQPPTTPIISVQNATTNVTDGSEPFEGQEYAHVLVLLSSVYTQLLAGLCALVACCVTLHHIYCHLKNYTCYEEQRYIIRILILIPAYAFCSFTSVMLVVHARQNSVYIEPIHDIAEAIAIYSFLALCYQYLGGEGSIMLELAGKTIKSSIFYGTCCFAGKPYTILFLRFCKVATLQYAFIKPFTSLLSIILHTVRKYHVGDFDPNSGYLYLFLINNFTVTLALYGLLLFYFATRDQLRPFKPLLKFATMKAIIFFSFWQDVLFSILEWSHVVSGSQGYPAGLLAAGCKNVLVCIELVITAIALRYAFPYSIYVLHHPPRLVLDLPLGGQDWSVFAGTNPLGQDVVFKESAANVNNKLRTLRADLLIGTSAFAERSPPTNQAQPEPLPWDIAESRLRIDDPEPHTWDGHNSVTLPTISASIKATIDPRDIFVDAVHNFHPNYRHYTQLDVGLLFRRYCGRFTTAQTEQSANIPSTSHLEKVTRGFQHPKRAVCFLTVHCPTTKRLLRQ</sequence>
<dbReference type="Proteomes" id="UP000308267">
    <property type="component" value="Unassembled WGS sequence"/>
</dbReference>
<dbReference type="GO" id="GO:0016020">
    <property type="term" value="C:membrane"/>
    <property type="evidence" value="ECO:0007669"/>
    <property type="project" value="UniProtKB-SubCell"/>
</dbReference>
<dbReference type="EMBL" id="SJOL01012182">
    <property type="protein sequence ID" value="TGZ46312.1"/>
    <property type="molecule type" value="Genomic_DNA"/>
</dbReference>
<evidence type="ECO:0000256" key="1">
    <source>
        <dbReference type="ARBA" id="ARBA00004141"/>
    </source>
</evidence>